<evidence type="ECO:0000256" key="3">
    <source>
        <dbReference type="ARBA" id="ARBA00011532"/>
    </source>
</evidence>
<dbReference type="OrthoDB" id="193499at2759"/>
<sequence>MGGFMSRASSCPTSVLLFTQNIARHPIAWDPAQQRPTQEVIHAVHSALHFALDPCVDHPDEPLSFDVRDSVLVIPNRKDLKPREPPKSGWEVNAKLFIYTAGNESSAYGGILDHALAELQSVIGTTTLESFVVSLSNVGWDGESEGTEGLDEVDRLGDLWKAISNRAELKNIGVSDFSPHHLRRLLSLVDSEKALRKPSITQLNLSPSAADPMELLELTQKEGINLQTHTDDLGTTRQMVRLLSEFEDRLPLSPAFIKLRDQQRYDEALPMEWILKACSRSWYRWRERLHRFRKACDMNAQIWDSNEIDGWLRLHRAGSVTVVSTLILKADQPYYGVLWLRYESGIWYTSGTVAPATLKRSKRPVEDEEDDEKPIKRMTIHHIGDYTQGLAPYKWHHDIQGSYEQASTTLHYPPNKASVTLRINVPERGRNDVPYLAQQEPTSSSSYYHSLYDQDHIGNYSPGTPSSLSGWHFFSPLDSSSLSPSPHSPEVTRHVLRASSSYDVQRHQ</sequence>
<name>A0A8H3DA07_9AGAM</name>
<evidence type="ECO:0000256" key="2">
    <source>
        <dbReference type="ARBA" id="ARBA00008612"/>
    </source>
</evidence>
<evidence type="ECO:0000256" key="1">
    <source>
        <dbReference type="ARBA" id="ARBA00005006"/>
    </source>
</evidence>
<dbReference type="EMBL" id="CAJMWT010006929">
    <property type="protein sequence ID" value="CAE6521310.1"/>
    <property type="molecule type" value="Genomic_DNA"/>
</dbReference>
<evidence type="ECO:0000256" key="5">
    <source>
        <dbReference type="ARBA" id="ARBA00030406"/>
    </source>
</evidence>
<comment type="pathway">
    <text evidence="1">Sulfur metabolism; glutathione biosynthesis; glutathione from L-cysteine and L-glutamate: step 1/2.</text>
</comment>
<dbReference type="Proteomes" id="UP000663843">
    <property type="component" value="Unassembled WGS sequence"/>
</dbReference>
<evidence type="ECO:0000256" key="4">
    <source>
        <dbReference type="ARBA" id="ARBA00022684"/>
    </source>
</evidence>
<dbReference type="AlphaFoldDB" id="A0A8H3DA07"/>
<evidence type="ECO:0000256" key="8">
    <source>
        <dbReference type="ARBA" id="ARBA00032926"/>
    </source>
</evidence>
<dbReference type="PANTHER" id="PTHR13295">
    <property type="entry name" value="GLUTAMATE CYSTEINE LIGASE REGULATORY SUBUNIT"/>
    <property type="match status" value="1"/>
</dbReference>
<evidence type="ECO:0000313" key="9">
    <source>
        <dbReference type="EMBL" id="CAE6521310.1"/>
    </source>
</evidence>
<organism evidence="9 10">
    <name type="scientific">Rhizoctonia solani</name>
    <dbReference type="NCBI Taxonomy" id="456999"/>
    <lineage>
        <taxon>Eukaryota</taxon>
        <taxon>Fungi</taxon>
        <taxon>Dikarya</taxon>
        <taxon>Basidiomycota</taxon>
        <taxon>Agaricomycotina</taxon>
        <taxon>Agaricomycetes</taxon>
        <taxon>Cantharellales</taxon>
        <taxon>Ceratobasidiaceae</taxon>
        <taxon>Rhizoctonia</taxon>
    </lineage>
</organism>
<evidence type="ECO:0000256" key="7">
    <source>
        <dbReference type="ARBA" id="ARBA00031732"/>
    </source>
</evidence>
<evidence type="ECO:0000313" key="10">
    <source>
        <dbReference type="Proteomes" id="UP000663843"/>
    </source>
</evidence>
<dbReference type="Gene3D" id="3.20.20.100">
    <property type="entry name" value="NADP-dependent oxidoreductase domain"/>
    <property type="match status" value="1"/>
</dbReference>
<protein>
    <recommendedName>
        <fullName evidence="7">GCS light chain</fullName>
    </recommendedName>
    <alternativeName>
        <fullName evidence="5">Gamma-ECS regulatory subunit</fullName>
    </alternativeName>
    <alternativeName>
        <fullName evidence="8">Gamma-glutamylcysteine synthetase regulatory subunit</fullName>
    </alternativeName>
    <alternativeName>
        <fullName evidence="6">Glutamate--cysteine ligase modifier subunit</fullName>
    </alternativeName>
</protein>
<evidence type="ECO:0000256" key="6">
    <source>
        <dbReference type="ARBA" id="ARBA00031154"/>
    </source>
</evidence>
<accession>A0A8H3DA07</accession>
<comment type="similarity">
    <text evidence="2">Belongs to the aldo/keto reductase family. Glutamate--cysteine ligase light chain subfamily.</text>
</comment>
<dbReference type="GO" id="GO:0006750">
    <property type="term" value="P:glutathione biosynthetic process"/>
    <property type="evidence" value="ECO:0007669"/>
    <property type="project" value="UniProtKB-UniPathway"/>
</dbReference>
<dbReference type="PANTHER" id="PTHR13295:SF4">
    <property type="entry name" value="GLUTAMATE--CYSTEINE LIGASE REGULATORY SUBUNIT"/>
    <property type="match status" value="1"/>
</dbReference>
<keyword evidence="4" id="KW-0317">Glutathione biosynthesis</keyword>
<feature type="non-terminal residue" evidence="9">
    <location>
        <position position="1"/>
    </location>
</feature>
<dbReference type="SUPFAM" id="SSF51430">
    <property type="entry name" value="NAD(P)-linked oxidoreductase"/>
    <property type="match status" value="1"/>
</dbReference>
<reference evidence="9" key="1">
    <citation type="submission" date="2021-01" db="EMBL/GenBank/DDBJ databases">
        <authorList>
            <person name="Kaushik A."/>
        </authorList>
    </citation>
    <scope>NUCLEOTIDE SEQUENCE</scope>
    <source>
        <strain evidence="9">AG2-2IIIB</strain>
    </source>
</reference>
<dbReference type="GO" id="GO:0030234">
    <property type="term" value="F:enzyme regulator activity"/>
    <property type="evidence" value="ECO:0007669"/>
    <property type="project" value="TreeGrafter"/>
</dbReference>
<dbReference type="InterPro" id="IPR032963">
    <property type="entry name" value="Gclm"/>
</dbReference>
<dbReference type="InterPro" id="IPR036812">
    <property type="entry name" value="NAD(P)_OxRdtase_dom_sf"/>
</dbReference>
<proteinExistence type="inferred from homology"/>
<dbReference type="UniPathway" id="UPA00142">
    <property type="reaction ID" value="UER00209"/>
</dbReference>
<comment type="caution">
    <text evidence="9">The sequence shown here is derived from an EMBL/GenBank/DDBJ whole genome shotgun (WGS) entry which is preliminary data.</text>
</comment>
<dbReference type="GO" id="GO:0035226">
    <property type="term" value="F:glutamate-cysteine ligase catalytic subunit binding"/>
    <property type="evidence" value="ECO:0007669"/>
    <property type="project" value="InterPro"/>
</dbReference>
<dbReference type="GO" id="GO:0017109">
    <property type="term" value="C:glutamate-cysteine ligase complex"/>
    <property type="evidence" value="ECO:0007669"/>
    <property type="project" value="TreeGrafter"/>
</dbReference>
<comment type="subunit">
    <text evidence="3">Heterodimer of a catalytic heavy chain and a regulatory light chain.</text>
</comment>
<gene>
    <name evidence="9" type="ORF">RDB_LOCUS165823</name>
</gene>